<dbReference type="Proteomes" id="UP001210169">
    <property type="component" value="Chromosome"/>
</dbReference>
<reference evidence="1 2" key="1">
    <citation type="submission" date="2022-12" db="EMBL/GenBank/DDBJ databases">
        <authorList>
            <person name="Ruckert C."/>
            <person name="Busche T."/>
            <person name="Kalinowski J."/>
            <person name="Wittmann C."/>
        </authorList>
    </citation>
    <scope>NUCLEOTIDE SEQUENCE [LARGE SCALE GENOMIC DNA]</scope>
    <source>
        <strain evidence="1 2">DSM 40276</strain>
    </source>
</reference>
<organism evidence="1 2">
    <name type="scientific">Streptomyces nigrescens</name>
    <dbReference type="NCBI Taxonomy" id="1920"/>
    <lineage>
        <taxon>Bacteria</taxon>
        <taxon>Bacillati</taxon>
        <taxon>Actinomycetota</taxon>
        <taxon>Actinomycetes</taxon>
        <taxon>Kitasatosporales</taxon>
        <taxon>Streptomycetaceae</taxon>
        <taxon>Streptomyces</taxon>
    </lineage>
</organism>
<dbReference type="RefSeq" id="WP_266447158.1">
    <property type="nucleotide sequence ID" value="NZ_CP114203.1"/>
</dbReference>
<dbReference type="EMBL" id="CP114203">
    <property type="protein sequence ID" value="WAU02249.1"/>
    <property type="molecule type" value="Genomic_DNA"/>
</dbReference>
<accession>A0ABY7ITP2</accession>
<evidence type="ECO:0000313" key="2">
    <source>
        <dbReference type="Proteomes" id="UP001210169"/>
    </source>
</evidence>
<keyword evidence="2" id="KW-1185">Reference proteome</keyword>
<gene>
    <name evidence="1" type="ORF">STRNI_000256</name>
</gene>
<sequence>MRPLHAARTTTTASTVLTRGATWEQRHGRTAPLLGMADPTVMDAVIGDIYSDIGLPSGR</sequence>
<name>A0ABY7ITP2_STRNI</name>
<protein>
    <submittedName>
        <fullName evidence="1">Uncharacterized protein</fullName>
    </submittedName>
</protein>
<proteinExistence type="predicted"/>
<dbReference type="GeneID" id="301329466"/>
<evidence type="ECO:0000313" key="1">
    <source>
        <dbReference type="EMBL" id="WAU02249.1"/>
    </source>
</evidence>